<dbReference type="Proteomes" id="UP000663826">
    <property type="component" value="Unassembled WGS sequence"/>
</dbReference>
<evidence type="ECO:0000256" key="1">
    <source>
        <dbReference type="SAM" id="MobiDB-lite"/>
    </source>
</evidence>
<dbReference type="AlphaFoldDB" id="A0A8H2WXN9"/>
<evidence type="ECO:0000313" key="2">
    <source>
        <dbReference type="EMBL" id="CAE6405629.1"/>
    </source>
</evidence>
<name>A0A8H2WXN9_9AGAM</name>
<dbReference type="EMBL" id="CAJMWQ010000958">
    <property type="protein sequence ID" value="CAE6405629.1"/>
    <property type="molecule type" value="Genomic_DNA"/>
</dbReference>
<sequence>MVPPSGLARRPTRVVLTIPVRSSIAIFISGTFFCARAQSSSPAITLVSRWKCATAWRHRATSQGPERIRAHGPPVAPNALQSSSLELAPSSSLKLALSPNLELAPSSVLKPAPPSKLEPRLDSDPTRICQIPIVDPVRPCRIPPEPGRAGRIAPRPPELGLAPDEEPGLTFPLPADPGLDAPLPPNPPDSALFPADAGLGLTNFPGFLPVVCADFGSETVKNVGSCEDLDFAHGIVNFSGWWLGVVIVESKKKDKETKREKMNLERAMVVKRLDSTTDSKMVVYSRAAVD</sequence>
<organism evidence="2 3">
    <name type="scientific">Rhizoctonia solani</name>
    <dbReference type="NCBI Taxonomy" id="456999"/>
    <lineage>
        <taxon>Eukaryota</taxon>
        <taxon>Fungi</taxon>
        <taxon>Dikarya</taxon>
        <taxon>Basidiomycota</taxon>
        <taxon>Agaricomycotina</taxon>
        <taxon>Agaricomycetes</taxon>
        <taxon>Cantharellales</taxon>
        <taxon>Ceratobasidiaceae</taxon>
        <taxon>Rhizoctonia</taxon>
    </lineage>
</organism>
<protein>
    <submittedName>
        <fullName evidence="2">Uncharacterized protein</fullName>
    </submittedName>
</protein>
<comment type="caution">
    <text evidence="2">The sequence shown here is derived from an EMBL/GenBank/DDBJ whole genome shotgun (WGS) entry which is preliminary data.</text>
</comment>
<evidence type="ECO:0000313" key="3">
    <source>
        <dbReference type="Proteomes" id="UP000663826"/>
    </source>
</evidence>
<reference evidence="2" key="1">
    <citation type="submission" date="2021-01" db="EMBL/GenBank/DDBJ databases">
        <authorList>
            <person name="Kaushik A."/>
        </authorList>
    </citation>
    <scope>NUCLEOTIDE SEQUENCE</scope>
    <source>
        <strain evidence="2">AG1-1B</strain>
    </source>
</reference>
<gene>
    <name evidence="2" type="ORF">RDB_LOCUS34221</name>
</gene>
<feature type="region of interest" description="Disordered" evidence="1">
    <location>
        <begin position="147"/>
        <end position="170"/>
    </location>
</feature>
<accession>A0A8H2WXN9</accession>
<proteinExistence type="predicted"/>